<dbReference type="Pfam" id="PF01208">
    <property type="entry name" value="URO-D"/>
    <property type="match status" value="1"/>
</dbReference>
<dbReference type="EMBL" id="VSSQ01011420">
    <property type="protein sequence ID" value="MPM46799.1"/>
    <property type="molecule type" value="Genomic_DNA"/>
</dbReference>
<comment type="caution">
    <text evidence="2">The sequence shown here is derived from an EMBL/GenBank/DDBJ whole genome shotgun (WGS) entry which is preliminary data.</text>
</comment>
<gene>
    <name evidence="2" type="ORF">SDC9_93505</name>
</gene>
<proteinExistence type="predicted"/>
<protein>
    <recommendedName>
        <fullName evidence="1">Uroporphyrinogen decarboxylase (URO-D) domain-containing protein</fullName>
    </recommendedName>
</protein>
<dbReference type="GO" id="GO:0004853">
    <property type="term" value="F:uroporphyrinogen decarboxylase activity"/>
    <property type="evidence" value="ECO:0007669"/>
    <property type="project" value="InterPro"/>
</dbReference>
<feature type="domain" description="Uroporphyrinogen decarboxylase (URO-D)" evidence="1">
    <location>
        <begin position="79"/>
        <end position="275"/>
    </location>
</feature>
<sequence length="362" mass="40667">MDQPDYAALRSSIPFSYHVSATYLALLDATRIPIKAMFLEPEAGVELYRRGRPLIRELYGEKIGLPAPITAPVSYGHVNTLGAELIFPDDGEVNLETGASTLAEGIAMLERPVDFARSGMFPFYRDYFQILRRAFPDEAVGFGFKSEGPMTTGYLLRRDGFFFDPYDNPEETKKFLALIVRSVVGYIQCVNQVIYDKPATGKLPSFGIADDVGAMFNPDLWDEFVLPYYNLEFDAFTDRQRTMHIEDLRPAHLPFLEKLRLVNYDPSVSPRLTPKIISENTRVPFQWRLCNFQYPAMSANDVKNWVFRAAADGASSVVSYVCQGMYNAESAVKVHAFIEAAEATRKALDQGAGRADIARFIA</sequence>
<evidence type="ECO:0000259" key="1">
    <source>
        <dbReference type="Pfam" id="PF01208"/>
    </source>
</evidence>
<dbReference type="AlphaFoldDB" id="A0A645A0U3"/>
<dbReference type="Gene3D" id="3.20.20.210">
    <property type="match status" value="1"/>
</dbReference>
<dbReference type="GO" id="GO:0006779">
    <property type="term" value="P:porphyrin-containing compound biosynthetic process"/>
    <property type="evidence" value="ECO:0007669"/>
    <property type="project" value="InterPro"/>
</dbReference>
<accession>A0A645A0U3</accession>
<dbReference type="InterPro" id="IPR038071">
    <property type="entry name" value="UROD/MetE-like_sf"/>
</dbReference>
<dbReference type="InterPro" id="IPR000257">
    <property type="entry name" value="Uroporphyrinogen_deCOase"/>
</dbReference>
<evidence type="ECO:0000313" key="2">
    <source>
        <dbReference type="EMBL" id="MPM46799.1"/>
    </source>
</evidence>
<reference evidence="2" key="1">
    <citation type="submission" date="2019-08" db="EMBL/GenBank/DDBJ databases">
        <authorList>
            <person name="Kucharzyk K."/>
            <person name="Murdoch R.W."/>
            <person name="Higgins S."/>
            <person name="Loffler F."/>
        </authorList>
    </citation>
    <scope>NUCLEOTIDE SEQUENCE</scope>
</reference>
<name>A0A645A0U3_9ZZZZ</name>
<organism evidence="2">
    <name type="scientific">bioreactor metagenome</name>
    <dbReference type="NCBI Taxonomy" id="1076179"/>
    <lineage>
        <taxon>unclassified sequences</taxon>
        <taxon>metagenomes</taxon>
        <taxon>ecological metagenomes</taxon>
    </lineage>
</organism>
<dbReference type="SUPFAM" id="SSF51726">
    <property type="entry name" value="UROD/MetE-like"/>
    <property type="match status" value="1"/>
</dbReference>